<sequence>MPADMMATRIMRGEKEYLDPAEREIGRLIGPNLRELFVSCDAAEALRQQFEHLESRHLALHDLAGGPTGLQLLKQLAAMGNGSIRQLVIRQQGYGTTLATIRYADYTLPGTSTSVRVYSTDVEATPAAQQAIAKVMMELAQASVLILSEQVAPAPAHALRQALHAVHSARWVCPNLLVLPLGPNAVSAAASQCSQVVQRHGLLLRASPQPARGSDAWSYILGFWQKNSARGRLAPVAAPSLAPLTLDLKPAGDAITDAPAPFIAPTPRVAAPAAATAAAHSSSAARYVEQVRGLAGLLACCVFEVATGAPLAHAGHAPSALDMARQGSNLLNAQHLARMALALAEPAQELLISSDRHHQVVRPVPGHPELALHALLDRSKTNQSLVRFQLQRLDGLWSR</sequence>
<dbReference type="RefSeq" id="WP_264891299.1">
    <property type="nucleotide sequence ID" value="NZ_CP110257.1"/>
</dbReference>
<dbReference type="EMBL" id="CP110257">
    <property type="protein sequence ID" value="UZD53716.1"/>
    <property type="molecule type" value="Genomic_DNA"/>
</dbReference>
<proteinExistence type="predicted"/>
<accession>A0ABY6MMH2</accession>
<reference evidence="1" key="1">
    <citation type="submission" date="2022-10" db="EMBL/GenBank/DDBJ databases">
        <title>Complete genome sequence of Schlegelella aquatica LMG 23380.</title>
        <authorList>
            <person name="Musilova J."/>
            <person name="Kourilova X."/>
            <person name="Bezdicek M."/>
            <person name="Hermankova K."/>
            <person name="Obruca S."/>
            <person name="Sedlar K."/>
        </authorList>
    </citation>
    <scope>NUCLEOTIDE SEQUENCE</scope>
    <source>
        <strain evidence="1">LMG 23380</strain>
    </source>
</reference>
<evidence type="ECO:0000313" key="1">
    <source>
        <dbReference type="EMBL" id="UZD53716.1"/>
    </source>
</evidence>
<evidence type="ECO:0000313" key="2">
    <source>
        <dbReference type="Proteomes" id="UP001163266"/>
    </source>
</evidence>
<gene>
    <name evidence="1" type="ORF">OMP39_08380</name>
</gene>
<protein>
    <submittedName>
        <fullName evidence="1">Uncharacterized protein</fullName>
    </submittedName>
</protein>
<dbReference type="Proteomes" id="UP001163266">
    <property type="component" value="Chromosome"/>
</dbReference>
<name>A0ABY6MMH2_9BURK</name>
<organism evidence="1 2">
    <name type="scientific">Caldimonas aquatica</name>
    <dbReference type="NCBI Taxonomy" id="376175"/>
    <lineage>
        <taxon>Bacteria</taxon>
        <taxon>Pseudomonadati</taxon>
        <taxon>Pseudomonadota</taxon>
        <taxon>Betaproteobacteria</taxon>
        <taxon>Burkholderiales</taxon>
        <taxon>Sphaerotilaceae</taxon>
        <taxon>Caldimonas</taxon>
    </lineage>
</organism>
<keyword evidence="2" id="KW-1185">Reference proteome</keyword>